<keyword evidence="5" id="KW-0460">Magnesium</keyword>
<evidence type="ECO:0000256" key="4">
    <source>
        <dbReference type="ARBA" id="ARBA00022801"/>
    </source>
</evidence>
<organism evidence="6 7">
    <name type="scientific">Candidatus Shapirobacteria bacterium CG09_land_8_20_14_0_10_39_12</name>
    <dbReference type="NCBI Taxonomy" id="1974885"/>
    <lineage>
        <taxon>Bacteria</taxon>
        <taxon>Candidatus Shapironibacteriota</taxon>
    </lineage>
</organism>
<dbReference type="InterPro" id="IPR036649">
    <property type="entry name" value="Pyrophosphatase_sf"/>
</dbReference>
<dbReference type="GO" id="GO:0004427">
    <property type="term" value="F:inorganic diphosphate phosphatase activity"/>
    <property type="evidence" value="ECO:0007669"/>
    <property type="project" value="UniProtKB-EC"/>
</dbReference>
<proteinExistence type="predicted"/>
<dbReference type="InterPro" id="IPR008162">
    <property type="entry name" value="Pyrophosphatase"/>
</dbReference>
<dbReference type="PANTHER" id="PTHR10286">
    <property type="entry name" value="INORGANIC PYROPHOSPHATASE"/>
    <property type="match status" value="1"/>
</dbReference>
<dbReference type="Gene3D" id="3.90.80.10">
    <property type="entry name" value="Inorganic pyrophosphatase"/>
    <property type="match status" value="1"/>
</dbReference>
<evidence type="ECO:0000256" key="1">
    <source>
        <dbReference type="ARBA" id="ARBA00001946"/>
    </source>
</evidence>
<evidence type="ECO:0000256" key="3">
    <source>
        <dbReference type="ARBA" id="ARBA00022723"/>
    </source>
</evidence>
<dbReference type="Pfam" id="PF00719">
    <property type="entry name" value="Pyrophosphatase"/>
    <property type="match status" value="1"/>
</dbReference>
<accession>A0A2H0WQE6</accession>
<keyword evidence="4" id="KW-0378">Hydrolase</keyword>
<evidence type="ECO:0000256" key="2">
    <source>
        <dbReference type="ARBA" id="ARBA00012146"/>
    </source>
</evidence>
<evidence type="ECO:0000313" key="6">
    <source>
        <dbReference type="EMBL" id="PIS14851.1"/>
    </source>
</evidence>
<comment type="caution">
    <text evidence="6">The sequence shown here is derived from an EMBL/GenBank/DDBJ whole genome shotgun (WGS) entry which is preliminary data.</text>
</comment>
<reference evidence="7" key="1">
    <citation type="submission" date="2017-09" db="EMBL/GenBank/DDBJ databases">
        <title>Depth-based differentiation of microbial function through sediment-hosted aquifers and enrichment of novel symbionts in the deep terrestrial subsurface.</title>
        <authorList>
            <person name="Probst A.J."/>
            <person name="Ladd B."/>
            <person name="Jarett J.K."/>
            <person name="Geller-Mcgrath D.E."/>
            <person name="Sieber C.M.K."/>
            <person name="Emerson J.B."/>
            <person name="Anantharaman K."/>
            <person name="Thomas B.C."/>
            <person name="Malmstrom R."/>
            <person name="Stieglmeier M."/>
            <person name="Klingl A."/>
            <person name="Woyke T."/>
            <person name="Ryan C.M."/>
            <person name="Banfield J.F."/>
        </authorList>
    </citation>
    <scope>NUCLEOTIDE SEQUENCE [LARGE SCALE GENOMIC DNA]</scope>
</reference>
<dbReference type="AlphaFoldDB" id="A0A2H0WQE6"/>
<dbReference type="Proteomes" id="UP000230775">
    <property type="component" value="Unassembled WGS sequence"/>
</dbReference>
<dbReference type="GO" id="GO:0000287">
    <property type="term" value="F:magnesium ion binding"/>
    <property type="evidence" value="ECO:0007669"/>
    <property type="project" value="InterPro"/>
</dbReference>
<dbReference type="EMBL" id="PEZI01000010">
    <property type="protein sequence ID" value="PIS14851.1"/>
    <property type="molecule type" value="Genomic_DNA"/>
</dbReference>
<protein>
    <recommendedName>
        <fullName evidence="2">inorganic diphosphatase</fullName>
        <ecNumber evidence="2">3.6.1.1</ecNumber>
    </recommendedName>
</protein>
<evidence type="ECO:0000256" key="5">
    <source>
        <dbReference type="ARBA" id="ARBA00022842"/>
    </source>
</evidence>
<dbReference type="SUPFAM" id="SSF50324">
    <property type="entry name" value="Inorganic pyrophosphatase"/>
    <property type="match status" value="1"/>
</dbReference>
<keyword evidence="3" id="KW-0479">Metal-binding</keyword>
<comment type="cofactor">
    <cofactor evidence="1">
        <name>Mg(2+)</name>
        <dbReference type="ChEBI" id="CHEBI:18420"/>
    </cofactor>
</comment>
<dbReference type="EC" id="3.6.1.1" evidence="2"/>
<evidence type="ECO:0000313" key="7">
    <source>
        <dbReference type="Proteomes" id="UP000230775"/>
    </source>
</evidence>
<dbReference type="GO" id="GO:0005737">
    <property type="term" value="C:cytoplasm"/>
    <property type="evidence" value="ECO:0007669"/>
    <property type="project" value="InterPro"/>
</dbReference>
<sequence length="86" mass="9849">MLRLLDCGEQDNKIIAAPCDDPRFNEVKELDDLASHFKKEIKNFWENYSEIQPGKKIKVEGWSGKEAAYETIKKAAANYQKASKKS</sequence>
<name>A0A2H0WQE6_9BACT</name>
<gene>
    <name evidence="6" type="ORF">COT64_00475</name>
</gene>
<dbReference type="GO" id="GO:0006796">
    <property type="term" value="P:phosphate-containing compound metabolic process"/>
    <property type="evidence" value="ECO:0007669"/>
    <property type="project" value="InterPro"/>
</dbReference>